<dbReference type="Proteomes" id="UP000390335">
    <property type="component" value="Unassembled WGS sequence"/>
</dbReference>
<gene>
    <name evidence="1" type="ORF">RsS93_35730</name>
</gene>
<keyword evidence="2" id="KW-1185">Reference proteome</keyword>
<evidence type="ECO:0000313" key="2">
    <source>
        <dbReference type="Proteomes" id="UP000390335"/>
    </source>
</evidence>
<evidence type="ECO:0000313" key="1">
    <source>
        <dbReference type="EMBL" id="GES50959.1"/>
    </source>
</evidence>
<evidence type="ECO:0008006" key="3">
    <source>
        <dbReference type="Google" id="ProtNLM"/>
    </source>
</evidence>
<dbReference type="InterPro" id="IPR010385">
    <property type="entry name" value="DUF982"/>
</dbReference>
<proteinExistence type="predicted"/>
<dbReference type="EMBL" id="BLAJ01000004">
    <property type="protein sequence ID" value="GES50959.1"/>
    <property type="molecule type" value="Genomic_DNA"/>
</dbReference>
<dbReference type="RefSeq" id="WP_113353456.1">
    <property type="nucleotide sequence ID" value="NZ_BLAI01000001.1"/>
</dbReference>
<name>A0ABQ0Z6P7_9HYPH</name>
<dbReference type="Gene3D" id="6.10.250.730">
    <property type="match status" value="1"/>
</dbReference>
<comment type="caution">
    <text evidence="1">The sequence shown here is derived from an EMBL/GenBank/DDBJ whole genome shotgun (WGS) entry which is preliminary data.</text>
</comment>
<reference evidence="1 2" key="1">
    <citation type="journal article" date="2020" name="Genome Biol. Evol.">
        <title>Rhizobium dioscoreae sp. nov., a plant growth-promoting bacterium isolated from yam (Dioscorea species).</title>
        <authorList>
            <person name="Ouyabe M."/>
            <person name="Tanaka N."/>
            <person name="Shiwa Y."/>
            <person name="Fujita N."/>
            <person name="Kikuno H."/>
            <person name="Babil P."/>
            <person name="Shiwachi H."/>
        </authorList>
    </citation>
    <scope>NUCLEOTIDE SEQUENCE [LARGE SCALE GENOMIC DNA]</scope>
    <source>
        <strain evidence="1 2">S-93</strain>
    </source>
</reference>
<protein>
    <recommendedName>
        <fullName evidence="3">DUF982 domain-containing protein</fullName>
    </recommendedName>
</protein>
<dbReference type="Pfam" id="PF06169">
    <property type="entry name" value="DUF982"/>
    <property type="match status" value="1"/>
</dbReference>
<accession>A0ABQ0Z6P7</accession>
<organism evidence="1 2">
    <name type="scientific">Rhizobium dioscoreae</name>
    <dbReference type="NCBI Taxonomy" id="2653122"/>
    <lineage>
        <taxon>Bacteria</taxon>
        <taxon>Pseudomonadati</taxon>
        <taxon>Pseudomonadota</taxon>
        <taxon>Alphaproteobacteria</taxon>
        <taxon>Hyphomicrobiales</taxon>
        <taxon>Rhizobiaceae</taxon>
        <taxon>Rhizobium/Agrobacterium group</taxon>
        <taxon>Rhizobium</taxon>
    </lineage>
</organism>
<sequence length="84" mass="9389">MTQQLWNKPITVETRKPGQRLTIANTETATYYLLRNWPAKSHGIAFKNAKRTLISAHQGHVEALVARAAFLAALKESGIQIFEA</sequence>